<feature type="compositionally biased region" description="Basic and acidic residues" evidence="10">
    <location>
        <begin position="207"/>
        <end position="217"/>
    </location>
</feature>
<feature type="compositionally biased region" description="Acidic residues" evidence="10">
    <location>
        <begin position="147"/>
        <end position="156"/>
    </location>
</feature>
<keyword evidence="4" id="KW-0597">Phosphoprotein</keyword>
<name>A0A8B7PMW8_HYAAZ</name>
<feature type="domain" description="Transcription elongation factor Eaf N-terminal" evidence="11">
    <location>
        <begin position="21"/>
        <end position="115"/>
    </location>
</feature>
<evidence type="ECO:0000256" key="1">
    <source>
        <dbReference type="ARBA" id="ARBA00004123"/>
    </source>
</evidence>
<comment type="subcellular location">
    <subcellularLocation>
        <location evidence="1">Nucleus</location>
    </subcellularLocation>
</comment>
<organism evidence="12 13">
    <name type="scientific">Hyalella azteca</name>
    <name type="common">Amphipod</name>
    <dbReference type="NCBI Taxonomy" id="294128"/>
    <lineage>
        <taxon>Eukaryota</taxon>
        <taxon>Metazoa</taxon>
        <taxon>Ecdysozoa</taxon>
        <taxon>Arthropoda</taxon>
        <taxon>Crustacea</taxon>
        <taxon>Multicrustacea</taxon>
        <taxon>Malacostraca</taxon>
        <taxon>Eumalacostraca</taxon>
        <taxon>Peracarida</taxon>
        <taxon>Amphipoda</taxon>
        <taxon>Senticaudata</taxon>
        <taxon>Talitrida</taxon>
        <taxon>Talitroidea</taxon>
        <taxon>Hyalellidae</taxon>
        <taxon>Hyalella</taxon>
    </lineage>
</organism>
<dbReference type="OMA" id="NGGMERQ"/>
<dbReference type="AlphaFoldDB" id="A0A8B7PMW8"/>
<dbReference type="GeneID" id="108682643"/>
<evidence type="ECO:0000256" key="8">
    <source>
        <dbReference type="ARBA" id="ARBA00023242"/>
    </source>
</evidence>
<evidence type="ECO:0000256" key="9">
    <source>
        <dbReference type="ARBA" id="ARBA00025617"/>
    </source>
</evidence>
<dbReference type="InterPro" id="IPR019194">
    <property type="entry name" value="Tscrpt_elong_fac_Eaf_N"/>
</dbReference>
<evidence type="ECO:0000259" key="11">
    <source>
        <dbReference type="Pfam" id="PF09816"/>
    </source>
</evidence>
<reference evidence="13" key="1">
    <citation type="submission" date="2025-08" db="UniProtKB">
        <authorList>
            <consortium name="RefSeq"/>
        </authorList>
    </citation>
    <scope>IDENTIFICATION</scope>
    <source>
        <tissue evidence="13">Whole organism</tissue>
    </source>
</reference>
<keyword evidence="12" id="KW-1185">Reference proteome</keyword>
<keyword evidence="5" id="KW-0805">Transcription regulation</keyword>
<feature type="region of interest" description="Disordered" evidence="10">
    <location>
        <begin position="114"/>
        <end position="167"/>
    </location>
</feature>
<comment type="function">
    <text evidence="9">Promotes transcriptional elongation by Su(Tpl)/ELL. Essential for development.</text>
</comment>
<dbReference type="InterPro" id="IPR027093">
    <property type="entry name" value="EAF_fam"/>
</dbReference>
<evidence type="ECO:0000256" key="3">
    <source>
        <dbReference type="ARBA" id="ARBA00021452"/>
    </source>
</evidence>
<keyword evidence="7" id="KW-0804">Transcription</keyword>
<comment type="similarity">
    <text evidence="2">Belongs to the EAF family.</text>
</comment>
<dbReference type="GO" id="GO:0006368">
    <property type="term" value="P:transcription elongation by RNA polymerase II"/>
    <property type="evidence" value="ECO:0007669"/>
    <property type="project" value="InterPro"/>
</dbReference>
<evidence type="ECO:0000313" key="12">
    <source>
        <dbReference type="Proteomes" id="UP000694843"/>
    </source>
</evidence>
<dbReference type="PANTHER" id="PTHR15970">
    <property type="entry name" value="ELL-ASSOCIATED FACTOR EAF"/>
    <property type="match status" value="1"/>
</dbReference>
<dbReference type="GO" id="GO:0003711">
    <property type="term" value="F:transcription elongation factor activity"/>
    <property type="evidence" value="ECO:0007669"/>
    <property type="project" value="TreeGrafter"/>
</dbReference>
<keyword evidence="6" id="KW-0010">Activator</keyword>
<evidence type="ECO:0000256" key="5">
    <source>
        <dbReference type="ARBA" id="ARBA00023015"/>
    </source>
</evidence>
<evidence type="ECO:0000256" key="10">
    <source>
        <dbReference type="SAM" id="MobiDB-lite"/>
    </source>
</evidence>
<evidence type="ECO:0000256" key="6">
    <source>
        <dbReference type="ARBA" id="ARBA00023159"/>
    </source>
</evidence>
<dbReference type="Proteomes" id="UP000694843">
    <property type="component" value="Unplaced"/>
</dbReference>
<dbReference type="GO" id="GO:0032783">
    <property type="term" value="C:super elongation complex"/>
    <property type="evidence" value="ECO:0007669"/>
    <property type="project" value="InterPro"/>
</dbReference>
<evidence type="ECO:0000256" key="2">
    <source>
        <dbReference type="ARBA" id="ARBA00007798"/>
    </source>
</evidence>
<feature type="region of interest" description="Disordered" evidence="10">
    <location>
        <begin position="179"/>
        <end position="245"/>
    </location>
</feature>
<feature type="compositionally biased region" description="Low complexity" evidence="10">
    <location>
        <begin position="187"/>
        <end position="199"/>
    </location>
</feature>
<dbReference type="RefSeq" id="XP_018027335.1">
    <property type="nucleotide sequence ID" value="XM_018171846.2"/>
</dbReference>
<gene>
    <name evidence="13" type="primary">LOC108682643</name>
</gene>
<dbReference type="CTD" id="35660"/>
<proteinExistence type="inferred from homology"/>
<feature type="compositionally biased region" description="Polar residues" evidence="10">
    <location>
        <begin position="116"/>
        <end position="139"/>
    </location>
</feature>
<evidence type="ECO:0000313" key="13">
    <source>
        <dbReference type="RefSeq" id="XP_018027335.1"/>
    </source>
</evidence>
<dbReference type="KEGG" id="hazt:108682643"/>
<protein>
    <recommendedName>
        <fullName evidence="3">Ell-associated factor Eaf</fullName>
    </recommendedName>
</protein>
<accession>A0A8B7PMW8</accession>
<evidence type="ECO:0000256" key="7">
    <source>
        <dbReference type="ARBA" id="ARBA00023163"/>
    </source>
</evidence>
<sequence length="245" mass="26797">MASASNELFSKDFFRDGKFRPLKFGSGFLDESNNEFLSITYDFKPPSSETTETTLDIGSDNNVNITVRQESDEVTTYKGSAQEPSKDCFLIIDHVTGEITLERVSSVIRVKRTRELNSNRQRPNTPSGSCRTQNSSTMESMPCLGMSDDDSMDEDATNSHVSPRDAPHMSVNAAHMLPTAVGGSNLSSSSSSSESSSSDSDSDSDDEERRAKTEPKHKPTPMPRDSGMSKVLINDLELSSASEDE</sequence>
<dbReference type="PANTHER" id="PTHR15970:SF2">
    <property type="entry name" value="ELL-ASSOCIATED FACTOR EAF"/>
    <property type="match status" value="1"/>
</dbReference>
<keyword evidence="8" id="KW-0539">Nucleus</keyword>
<dbReference type="OrthoDB" id="125903at2759"/>
<dbReference type="Pfam" id="PF09816">
    <property type="entry name" value="EAF"/>
    <property type="match status" value="1"/>
</dbReference>
<evidence type="ECO:0000256" key="4">
    <source>
        <dbReference type="ARBA" id="ARBA00022553"/>
    </source>
</evidence>